<dbReference type="Proteomes" id="UP000251891">
    <property type="component" value="Unassembled WGS sequence"/>
</dbReference>
<name>A0A365HAG3_9ACTN</name>
<dbReference type="GO" id="GO:0016627">
    <property type="term" value="F:oxidoreductase activity, acting on the CH-CH group of donors"/>
    <property type="evidence" value="ECO:0007669"/>
    <property type="project" value="TreeGrafter"/>
</dbReference>
<comment type="caution">
    <text evidence="3">The sequence shown here is derived from an EMBL/GenBank/DDBJ whole genome shotgun (WGS) entry which is preliminary data.</text>
</comment>
<dbReference type="InterPro" id="IPR011576">
    <property type="entry name" value="Pyridox_Oxase_N"/>
</dbReference>
<dbReference type="GO" id="GO:0005829">
    <property type="term" value="C:cytosol"/>
    <property type="evidence" value="ECO:0007669"/>
    <property type="project" value="TreeGrafter"/>
</dbReference>
<evidence type="ECO:0000313" key="4">
    <source>
        <dbReference type="Proteomes" id="UP000251891"/>
    </source>
</evidence>
<evidence type="ECO:0000313" key="3">
    <source>
        <dbReference type="EMBL" id="RAY16087.1"/>
    </source>
</evidence>
<keyword evidence="4" id="KW-1185">Reference proteome</keyword>
<accession>A0A365HAG3</accession>
<dbReference type="PANTHER" id="PTHR35176:SF6">
    <property type="entry name" value="HEME OXYGENASE HI_0854-RELATED"/>
    <property type="match status" value="1"/>
</dbReference>
<dbReference type="GO" id="GO:0070967">
    <property type="term" value="F:coenzyme F420 binding"/>
    <property type="evidence" value="ECO:0007669"/>
    <property type="project" value="TreeGrafter"/>
</dbReference>
<evidence type="ECO:0000256" key="1">
    <source>
        <dbReference type="ARBA" id="ARBA00023002"/>
    </source>
</evidence>
<dbReference type="Gene3D" id="2.30.110.10">
    <property type="entry name" value="Electron Transport, Fmn-binding Protein, Chain A"/>
    <property type="match status" value="1"/>
</dbReference>
<dbReference type="InterPro" id="IPR019920">
    <property type="entry name" value="F420-binding_dom_put"/>
</dbReference>
<organism evidence="3 4">
    <name type="scientific">Actinomadura craniellae</name>
    <dbReference type="NCBI Taxonomy" id="2231787"/>
    <lineage>
        <taxon>Bacteria</taxon>
        <taxon>Bacillati</taxon>
        <taxon>Actinomycetota</taxon>
        <taxon>Actinomycetes</taxon>
        <taxon>Streptosporangiales</taxon>
        <taxon>Thermomonosporaceae</taxon>
        <taxon>Actinomadura</taxon>
    </lineage>
</organism>
<evidence type="ECO:0000259" key="2">
    <source>
        <dbReference type="Pfam" id="PF01243"/>
    </source>
</evidence>
<dbReference type="InterPro" id="IPR012349">
    <property type="entry name" value="Split_barrel_FMN-bd"/>
</dbReference>
<dbReference type="AlphaFoldDB" id="A0A365HAG3"/>
<dbReference type="OrthoDB" id="162914at2"/>
<dbReference type="InterPro" id="IPR052019">
    <property type="entry name" value="F420H2_bilvrd_red/Heme_oxyg"/>
</dbReference>
<dbReference type="NCBIfam" id="TIGR03618">
    <property type="entry name" value="Rv1155_F420"/>
    <property type="match status" value="1"/>
</dbReference>
<dbReference type="PANTHER" id="PTHR35176">
    <property type="entry name" value="HEME OXYGENASE HI_0854-RELATED"/>
    <property type="match status" value="1"/>
</dbReference>
<reference evidence="3 4" key="1">
    <citation type="submission" date="2018-06" db="EMBL/GenBank/DDBJ databases">
        <title>Actinomadura craniellae sp. nov. isolated from marine sponge Craniella sp.</title>
        <authorList>
            <person name="Li L."/>
            <person name="Xu Q.H."/>
            <person name="Lin H.W."/>
            <person name="Lu Y.H."/>
        </authorList>
    </citation>
    <scope>NUCLEOTIDE SEQUENCE [LARGE SCALE GENOMIC DNA]</scope>
    <source>
        <strain evidence="3 4">LHW63021</strain>
    </source>
</reference>
<dbReference type="Pfam" id="PF01243">
    <property type="entry name" value="PNPOx_N"/>
    <property type="match status" value="1"/>
</dbReference>
<dbReference type="RefSeq" id="WP_111863429.1">
    <property type="nucleotide sequence ID" value="NZ_QLYX01000002.1"/>
</dbReference>
<feature type="domain" description="Pyridoxamine 5'-phosphate oxidase N-terminal" evidence="2">
    <location>
        <begin position="4"/>
        <end position="128"/>
    </location>
</feature>
<protein>
    <submittedName>
        <fullName evidence="3">PPOX class F420-dependent oxidoreductase</fullName>
    </submittedName>
</protein>
<sequence>MPKLSEEARELLGRPIHGWVTTVLPDGLLHSTVVWVDVDGDDVIFNTAVGRIKEKALHDDPRVSLGVLDPEDDYHFVSVSGPAELELEGADAIIDRLAKKYLDADTYPFRRPDEQRVTVRVRPERVIYSPGG</sequence>
<keyword evidence="1" id="KW-0560">Oxidoreductase</keyword>
<proteinExistence type="predicted"/>
<dbReference type="SUPFAM" id="SSF50475">
    <property type="entry name" value="FMN-binding split barrel"/>
    <property type="match status" value="1"/>
</dbReference>
<dbReference type="EMBL" id="QLYX01000002">
    <property type="protein sequence ID" value="RAY16087.1"/>
    <property type="molecule type" value="Genomic_DNA"/>
</dbReference>
<gene>
    <name evidence="3" type="ORF">DPM19_03905</name>
</gene>